<dbReference type="EMBL" id="KN662538">
    <property type="protein sequence ID" value="KHN13448.1"/>
    <property type="molecule type" value="Genomic_DNA"/>
</dbReference>
<organism evidence="2">
    <name type="scientific">Glycine soja</name>
    <name type="common">Wild soybean</name>
    <dbReference type="NCBI Taxonomy" id="3848"/>
    <lineage>
        <taxon>Eukaryota</taxon>
        <taxon>Viridiplantae</taxon>
        <taxon>Streptophyta</taxon>
        <taxon>Embryophyta</taxon>
        <taxon>Tracheophyta</taxon>
        <taxon>Spermatophyta</taxon>
        <taxon>Magnoliopsida</taxon>
        <taxon>eudicotyledons</taxon>
        <taxon>Gunneridae</taxon>
        <taxon>Pentapetalae</taxon>
        <taxon>rosids</taxon>
        <taxon>fabids</taxon>
        <taxon>Fabales</taxon>
        <taxon>Fabaceae</taxon>
        <taxon>Papilionoideae</taxon>
        <taxon>50 kb inversion clade</taxon>
        <taxon>NPAAA clade</taxon>
        <taxon>indigoferoid/millettioid clade</taxon>
        <taxon>Phaseoleae</taxon>
        <taxon>Glycine</taxon>
        <taxon>Glycine subgen. Soja</taxon>
    </lineage>
</organism>
<evidence type="ECO:0000259" key="1">
    <source>
        <dbReference type="Pfam" id="PF12937"/>
    </source>
</evidence>
<dbReference type="PANTHER" id="PTHR38926:SF10">
    <property type="entry name" value="F-BOX DOMAIN-CONTAINING PROTEIN"/>
    <property type="match status" value="1"/>
</dbReference>
<dbReference type="InterPro" id="IPR032675">
    <property type="entry name" value="LRR_dom_sf"/>
</dbReference>
<feature type="domain" description="F-box" evidence="1">
    <location>
        <begin position="3"/>
        <end position="30"/>
    </location>
</feature>
<feature type="non-terminal residue" evidence="2">
    <location>
        <position position="1"/>
    </location>
</feature>
<dbReference type="InterPro" id="IPR001810">
    <property type="entry name" value="F-box_dom"/>
</dbReference>
<name>A0A0B2Q0D5_GLYSO</name>
<gene>
    <name evidence="2" type="ORF">glysoja_050056</name>
</gene>
<dbReference type="PANTHER" id="PTHR38926">
    <property type="entry name" value="F-BOX DOMAIN CONTAINING PROTEIN, EXPRESSED"/>
    <property type="match status" value="1"/>
</dbReference>
<dbReference type="Pfam" id="PF12937">
    <property type="entry name" value="F-box-like"/>
    <property type="match status" value="1"/>
</dbReference>
<dbReference type="Gene3D" id="3.80.10.10">
    <property type="entry name" value="Ribonuclease Inhibitor"/>
    <property type="match status" value="1"/>
</dbReference>
<dbReference type="SUPFAM" id="SSF52047">
    <property type="entry name" value="RNI-like"/>
    <property type="match status" value="1"/>
</dbReference>
<dbReference type="AlphaFoldDB" id="A0A0B2Q0D5"/>
<proteinExistence type="predicted"/>
<dbReference type="SUPFAM" id="SSF81383">
    <property type="entry name" value="F-box domain"/>
    <property type="match status" value="1"/>
</dbReference>
<dbReference type="InterPro" id="IPR036047">
    <property type="entry name" value="F-box-like_dom_sf"/>
</dbReference>
<evidence type="ECO:0000313" key="2">
    <source>
        <dbReference type="EMBL" id="KHN13448.1"/>
    </source>
</evidence>
<sequence length="282" mass="31777">NVANLAAASLVCKMWNKACRDPSLWCKLDLSRLNSYFFNIPNNQPGACKRSNAKMTQFIKYVLSLSNGTTCLVFNYNVHLTDEQFIITAERTPNLKRLVLPKTVEFSRVDVHVAMKSWEGLESINITSNIPSHYIFPAIGKYCKNIIEMKFGYGCLFEEKHVEALIKCAPNLEGLSIRSKMTKMEALCGVFTFLEHLEAVNILHSFIIDASYRGLGDVDICYLQNHLPPSSLGKLIYCEGGSCLRCKNGNSITTGRIFQIASIIMRASEDLWREDEITSLAR</sequence>
<reference evidence="2" key="1">
    <citation type="submission" date="2014-07" db="EMBL/GenBank/DDBJ databases">
        <title>Identification of a novel salt tolerance gene in wild soybean by whole-genome sequencing.</title>
        <authorList>
            <person name="Lam H.-M."/>
            <person name="Qi X."/>
            <person name="Li M.-W."/>
            <person name="Liu X."/>
            <person name="Xie M."/>
            <person name="Ni M."/>
            <person name="Xu X."/>
        </authorList>
    </citation>
    <scope>NUCLEOTIDE SEQUENCE [LARGE SCALE GENOMIC DNA]</scope>
    <source>
        <tissue evidence="2">Root</tissue>
    </source>
</reference>
<dbReference type="Proteomes" id="UP000053555">
    <property type="component" value="Unassembled WGS sequence"/>
</dbReference>
<protein>
    <submittedName>
        <fullName evidence="2">F-box/LRR-repeat protein</fullName>
    </submittedName>
</protein>
<accession>A0A0B2Q0D5</accession>